<reference evidence="5 6" key="1">
    <citation type="journal article" date="2008" name="Nature">
        <title>The genome of the choanoflagellate Monosiga brevicollis and the origin of metazoans.</title>
        <authorList>
            <consortium name="JGI Sequencing"/>
            <person name="King N."/>
            <person name="Westbrook M.J."/>
            <person name="Young S.L."/>
            <person name="Kuo A."/>
            <person name="Abedin M."/>
            <person name="Chapman J."/>
            <person name="Fairclough S."/>
            <person name="Hellsten U."/>
            <person name="Isogai Y."/>
            <person name="Letunic I."/>
            <person name="Marr M."/>
            <person name="Pincus D."/>
            <person name="Putnam N."/>
            <person name="Rokas A."/>
            <person name="Wright K.J."/>
            <person name="Zuzow R."/>
            <person name="Dirks W."/>
            <person name="Good M."/>
            <person name="Goodstein D."/>
            <person name="Lemons D."/>
            <person name="Li W."/>
            <person name="Lyons J.B."/>
            <person name="Morris A."/>
            <person name="Nichols S."/>
            <person name="Richter D.J."/>
            <person name="Salamov A."/>
            <person name="Bork P."/>
            <person name="Lim W.A."/>
            <person name="Manning G."/>
            <person name="Miller W.T."/>
            <person name="McGinnis W."/>
            <person name="Shapiro H."/>
            <person name="Tjian R."/>
            <person name="Grigoriev I.V."/>
            <person name="Rokhsar D."/>
        </authorList>
    </citation>
    <scope>NUCLEOTIDE SEQUENCE [LARGE SCALE GENOMIC DNA]</scope>
    <source>
        <strain evidence="6">MX1 / ATCC 50154</strain>
    </source>
</reference>
<sequence>MAEVDFSTDDETLSGAASPVAANGLRPPRPRRRKSSSRQGMRHIDIYISPKRPSLEASRLLTAFFGAPAGPPQAHAALSHHTLPVSRNYYRFSRLTDGITNVVLKCTQTETRPESPHPHILLMRIYGDNTERLIDREAELTSHELLASQSLAMPLYGSFLNGYVYGYMPGDVCSSDQLADENVAIPTAQHLALFHRTMFKAATPSANVAAAALRGGPFDLSAGNSVWLATVRQWLTLQPAASVSDPRLQAEFAHLTDSLLVTLTNQVVEACKPHDSDLVICHNDLLAGNILRQEDGSVRFIDYEYCGANPRAYDFANHFNEYCGLGPVDFGKYPSVDAQRRFVEVYADALGGDMLQTPESREAFLASIEAHRMASHLLWSIWSLLQATSSQIEFDYVGYAHERITELQRLLAGRDADVHVKPAPLTTDV</sequence>
<feature type="compositionally biased region" description="Acidic residues" evidence="4">
    <location>
        <begin position="1"/>
        <end position="12"/>
    </location>
</feature>
<evidence type="ECO:0000256" key="1">
    <source>
        <dbReference type="ARBA" id="ARBA00037883"/>
    </source>
</evidence>
<proteinExistence type="inferred from homology"/>
<dbReference type="InterPro" id="IPR011009">
    <property type="entry name" value="Kinase-like_dom_sf"/>
</dbReference>
<dbReference type="AlphaFoldDB" id="A9VCJ6"/>
<dbReference type="STRING" id="81824.A9VCJ6"/>
<gene>
    <name evidence="5" type="ORF">MONBRDRAFT_34561</name>
</gene>
<dbReference type="PANTHER" id="PTHR22603">
    <property type="entry name" value="CHOLINE/ETHANOALAMINE KINASE"/>
    <property type="match status" value="1"/>
</dbReference>
<organism evidence="5 6">
    <name type="scientific">Monosiga brevicollis</name>
    <name type="common">Choanoflagellate</name>
    <dbReference type="NCBI Taxonomy" id="81824"/>
    <lineage>
        <taxon>Eukaryota</taxon>
        <taxon>Choanoflagellata</taxon>
        <taxon>Craspedida</taxon>
        <taxon>Salpingoecidae</taxon>
        <taxon>Monosiga</taxon>
    </lineage>
</organism>
<dbReference type="Gene3D" id="3.90.1200.10">
    <property type="match status" value="1"/>
</dbReference>
<protein>
    <recommendedName>
        <fullName evidence="3">ethanolamine kinase</fullName>
        <ecNumber evidence="3">2.7.1.82</ecNumber>
    </recommendedName>
</protein>
<dbReference type="PANTHER" id="PTHR22603:SF66">
    <property type="entry name" value="ETHANOLAMINE KINASE"/>
    <property type="match status" value="1"/>
</dbReference>
<accession>A9VCJ6</accession>
<dbReference type="SUPFAM" id="SSF56112">
    <property type="entry name" value="Protein kinase-like (PK-like)"/>
    <property type="match status" value="1"/>
</dbReference>
<dbReference type="Proteomes" id="UP000001357">
    <property type="component" value="Unassembled WGS sequence"/>
</dbReference>
<dbReference type="GO" id="GO:0004305">
    <property type="term" value="F:ethanolamine kinase activity"/>
    <property type="evidence" value="ECO:0000318"/>
    <property type="project" value="GO_Central"/>
</dbReference>
<dbReference type="eggNOG" id="KOG4720">
    <property type="taxonomic scope" value="Eukaryota"/>
</dbReference>
<comment type="pathway">
    <text evidence="1">Phospholipid metabolism; phosphatidylethanolamine biosynthesis; phosphatidylethanolamine from ethanolamine: step 1/3.</text>
</comment>
<dbReference type="Pfam" id="PF01633">
    <property type="entry name" value="Choline_kinase"/>
    <property type="match status" value="1"/>
</dbReference>
<evidence type="ECO:0000256" key="3">
    <source>
        <dbReference type="ARBA" id="ARBA00038874"/>
    </source>
</evidence>
<comment type="similarity">
    <text evidence="2">Belongs to the choline/ethanolamine kinase family.</text>
</comment>
<feature type="region of interest" description="Disordered" evidence="4">
    <location>
        <begin position="1"/>
        <end position="44"/>
    </location>
</feature>
<dbReference type="GO" id="GO:0006646">
    <property type="term" value="P:phosphatidylethanolamine biosynthetic process"/>
    <property type="evidence" value="ECO:0000318"/>
    <property type="project" value="GO_Central"/>
</dbReference>
<dbReference type="GeneID" id="5895675"/>
<dbReference type="GO" id="GO:0005737">
    <property type="term" value="C:cytoplasm"/>
    <property type="evidence" value="ECO:0000318"/>
    <property type="project" value="GO_Central"/>
</dbReference>
<dbReference type="RefSeq" id="XP_001750447.1">
    <property type="nucleotide sequence ID" value="XM_001750395.1"/>
</dbReference>
<dbReference type="CDD" id="cd05157">
    <property type="entry name" value="ETNK_euk"/>
    <property type="match status" value="1"/>
</dbReference>
<keyword evidence="6" id="KW-1185">Reference proteome</keyword>
<evidence type="ECO:0000313" key="6">
    <source>
        <dbReference type="Proteomes" id="UP000001357"/>
    </source>
</evidence>
<evidence type="ECO:0000256" key="4">
    <source>
        <dbReference type="SAM" id="MobiDB-lite"/>
    </source>
</evidence>
<dbReference type="OMA" id="FALIPKY"/>
<dbReference type="Gene3D" id="3.30.200.20">
    <property type="entry name" value="Phosphorylase Kinase, domain 1"/>
    <property type="match status" value="1"/>
</dbReference>
<dbReference type="InParanoid" id="A9VCJ6"/>
<dbReference type="EMBL" id="CH991581">
    <property type="protein sequence ID" value="EDQ84797.1"/>
    <property type="molecule type" value="Genomic_DNA"/>
</dbReference>
<dbReference type="KEGG" id="mbr:MONBRDRAFT_34561"/>
<evidence type="ECO:0000256" key="2">
    <source>
        <dbReference type="ARBA" id="ARBA00038211"/>
    </source>
</evidence>
<evidence type="ECO:0000313" key="5">
    <source>
        <dbReference type="EMBL" id="EDQ84797.1"/>
    </source>
</evidence>
<dbReference type="EC" id="2.7.1.82" evidence="3"/>
<dbReference type="FunCoup" id="A9VCJ6">
    <property type="interactions" value="1449"/>
</dbReference>
<name>A9VCJ6_MONBE</name>